<dbReference type="SMART" id="SM01049">
    <property type="entry name" value="Cache_2"/>
    <property type="match status" value="1"/>
</dbReference>
<dbReference type="CDD" id="cd00082">
    <property type="entry name" value="HisKA"/>
    <property type="match status" value="1"/>
</dbReference>
<evidence type="ECO:0000256" key="7">
    <source>
        <dbReference type="ARBA" id="ARBA00022989"/>
    </source>
</evidence>
<comment type="catalytic activity">
    <reaction evidence="1">
        <text>ATP + protein L-histidine = ADP + protein N-phospho-L-histidine.</text>
        <dbReference type="EC" id="2.7.13.3"/>
    </reaction>
</comment>
<gene>
    <name evidence="15" type="ORF">Q8W30_09170</name>
</gene>
<keyword evidence="6" id="KW-0812">Transmembrane</keyword>
<dbReference type="SMART" id="SM00387">
    <property type="entry name" value="HATPase_c"/>
    <property type="match status" value="1"/>
</dbReference>
<evidence type="ECO:0000256" key="1">
    <source>
        <dbReference type="ARBA" id="ARBA00000085"/>
    </source>
</evidence>
<evidence type="ECO:0000256" key="3">
    <source>
        <dbReference type="ARBA" id="ARBA00012438"/>
    </source>
</evidence>
<dbReference type="SUPFAM" id="SSF55874">
    <property type="entry name" value="ATPase domain of HSP90 chaperone/DNA topoisomerase II/histidine kinase"/>
    <property type="match status" value="1"/>
</dbReference>
<feature type="modified residue" description="4-aspartylphosphate" evidence="11">
    <location>
        <position position="738"/>
    </location>
</feature>
<feature type="domain" description="Histidine kinase" evidence="12">
    <location>
        <begin position="438"/>
        <end position="659"/>
    </location>
</feature>
<dbReference type="SUPFAM" id="SSF52172">
    <property type="entry name" value="CheY-like"/>
    <property type="match status" value="1"/>
</dbReference>
<dbReference type="Gene3D" id="1.10.287.130">
    <property type="match status" value="1"/>
</dbReference>
<keyword evidence="15" id="KW-0067">ATP-binding</keyword>
<dbReference type="EC" id="2.7.13.3" evidence="3"/>
<dbReference type="PROSITE" id="PS50109">
    <property type="entry name" value="HIS_KIN"/>
    <property type="match status" value="1"/>
</dbReference>
<accession>A0ABT9EUJ1</accession>
<evidence type="ECO:0000256" key="4">
    <source>
        <dbReference type="ARBA" id="ARBA00022475"/>
    </source>
</evidence>
<dbReference type="PROSITE" id="PS50894">
    <property type="entry name" value="HPT"/>
    <property type="match status" value="1"/>
</dbReference>
<evidence type="ECO:0000313" key="16">
    <source>
        <dbReference type="Proteomes" id="UP001177341"/>
    </source>
</evidence>
<dbReference type="InterPro" id="IPR003661">
    <property type="entry name" value="HisK_dim/P_dom"/>
</dbReference>
<dbReference type="SUPFAM" id="SSF47384">
    <property type="entry name" value="Homodimeric domain of signal transducing histidine kinase"/>
    <property type="match status" value="1"/>
</dbReference>
<dbReference type="Gene3D" id="6.10.340.10">
    <property type="match status" value="1"/>
</dbReference>
<feature type="domain" description="Response regulatory" evidence="13">
    <location>
        <begin position="687"/>
        <end position="810"/>
    </location>
</feature>
<dbReference type="InterPro" id="IPR011006">
    <property type="entry name" value="CheY-like_superfamily"/>
</dbReference>
<dbReference type="Gene3D" id="1.20.120.160">
    <property type="entry name" value="HPT domain"/>
    <property type="match status" value="1"/>
</dbReference>
<dbReference type="Gene3D" id="3.30.450.20">
    <property type="entry name" value="PAS domain"/>
    <property type="match status" value="2"/>
</dbReference>
<dbReference type="SMART" id="SM00448">
    <property type="entry name" value="REC"/>
    <property type="match status" value="1"/>
</dbReference>
<dbReference type="Proteomes" id="UP001177341">
    <property type="component" value="Unassembled WGS sequence"/>
</dbReference>
<evidence type="ECO:0000259" key="13">
    <source>
        <dbReference type="PROSITE" id="PS50110"/>
    </source>
</evidence>
<evidence type="ECO:0000256" key="10">
    <source>
        <dbReference type="PROSITE-ProRule" id="PRU00110"/>
    </source>
</evidence>
<keyword evidence="8" id="KW-0902">Two-component regulatory system</keyword>
<dbReference type="InterPro" id="IPR036890">
    <property type="entry name" value="HATPase_C_sf"/>
</dbReference>
<keyword evidence="4" id="KW-1003">Cell membrane</keyword>
<evidence type="ECO:0000259" key="14">
    <source>
        <dbReference type="PROSITE" id="PS50894"/>
    </source>
</evidence>
<evidence type="ECO:0000259" key="12">
    <source>
        <dbReference type="PROSITE" id="PS50109"/>
    </source>
</evidence>
<sequence>MFTSIKSKFVALIAIIMLVTSSAIMYFTHRDVGNAMLVAEQSSARNVLGLAQLHISASYDRIINEKVGLLGELKSEMRSTLFLVQSVVNSYAGLNNRNEGDQEVILDSLINWIRSMAIDKKYLFIADSQGNVLAANNPIIEGGSLGQIKDLKGLELSKVMRPSNLPIDGASSIFEWSSSEGEEKKNYLAFFLPVEGWSWTIGVLVNFDDIEVQSQQKMDEIIDDLSQSLQQIKVAASGFAFLFNGSKEVLIAPPDLPLLPDVNTGQLDWQQSPLLDRIIEGHKQSASFISYEGSFTGGREVQVFISYFKAFDWYLAVVVPVAEIAGPGRDLVGRQSLIIGSVFLLSLFAAFFLISKLVNPLSILTAHAKALPSRNFAKSPDIEDSIKGLATRYQDEVGRLAESFIFLEEEIRERIEQADQEKNVAEQANKAKSEFLATMSHEIRTPMNGVLGMTDLVLETDLNAHQRRFLHMIRSSSESLLQIINDILDFSKIEAGSLLLEKAAFNLNDIIQSQVNLFAPQAEQKGIGLFYYLPDHFRGAVQGDEVRVRQLLTNLISNALKFTSEGEVSIYLEVLEETDSKLTVKIIVSDTGVGISPEQRTRIFEPFVQADSSTTRNFGGTGLGLAICKQLIDMMDGSIGFSSYEGEGTTFWFTLSFDKGLHYQDRGPGQFISASNEPIVMPDVHGRLLLVEDNEVNQAYALQILSAAGSGLTVDVAADGMEALDKFKRHRYDLILMDCQMPKMDGYKATAAIRQMEKSLSPGAQPTPIVALTANAFKDDRERCFDAGMTNYLAKPYKKQALIAVLNEYLVKEETSSVVYLPPAKEHPSSLEEGVVPAETVDSYVLDPEIIAQLQQMDEDGLFLRRIITAFLMKSADNLSQIQSAFNDKDEDTLRMAAHTLKSSCYNLGATHLAELSQQVESLSGVNLDDVKALINPLEIELERVRKALSNLSESSVGSSGKS</sequence>
<comment type="subcellular location">
    <subcellularLocation>
        <location evidence="2">Cell membrane</location>
        <topology evidence="2">Multi-pass membrane protein</topology>
    </subcellularLocation>
</comment>
<dbReference type="SMART" id="SM00388">
    <property type="entry name" value="HisKA"/>
    <property type="match status" value="1"/>
</dbReference>
<evidence type="ECO:0000256" key="2">
    <source>
        <dbReference type="ARBA" id="ARBA00004651"/>
    </source>
</evidence>
<dbReference type="InterPro" id="IPR001789">
    <property type="entry name" value="Sig_transdc_resp-reg_receiver"/>
</dbReference>
<dbReference type="EMBL" id="JAUYVO010000005">
    <property type="protein sequence ID" value="MDP2522735.1"/>
    <property type="molecule type" value="Genomic_DNA"/>
</dbReference>
<name>A0ABT9EUJ1_9GAMM</name>
<feature type="modified residue" description="Phosphohistidine" evidence="10">
    <location>
        <position position="899"/>
    </location>
</feature>
<dbReference type="Pfam" id="PF02518">
    <property type="entry name" value="HATPase_c"/>
    <property type="match status" value="1"/>
</dbReference>
<dbReference type="PROSITE" id="PS50110">
    <property type="entry name" value="RESPONSE_REGULATORY"/>
    <property type="match status" value="1"/>
</dbReference>
<dbReference type="CDD" id="cd17546">
    <property type="entry name" value="REC_hyHK_CKI1_RcsC-like"/>
    <property type="match status" value="1"/>
</dbReference>
<dbReference type="RefSeq" id="WP_305450645.1">
    <property type="nucleotide sequence ID" value="NZ_JAUYVO010000005.1"/>
</dbReference>
<dbReference type="InterPro" id="IPR036097">
    <property type="entry name" value="HisK_dim/P_sf"/>
</dbReference>
<evidence type="ECO:0000256" key="11">
    <source>
        <dbReference type="PROSITE-ProRule" id="PRU00169"/>
    </source>
</evidence>
<keyword evidence="16" id="KW-1185">Reference proteome</keyword>
<evidence type="ECO:0000256" key="5">
    <source>
        <dbReference type="ARBA" id="ARBA00022553"/>
    </source>
</evidence>
<dbReference type="Pfam" id="PF08269">
    <property type="entry name" value="dCache_2"/>
    <property type="match status" value="1"/>
</dbReference>
<dbReference type="InterPro" id="IPR005467">
    <property type="entry name" value="His_kinase_dom"/>
</dbReference>
<feature type="domain" description="HPt" evidence="14">
    <location>
        <begin position="860"/>
        <end position="952"/>
    </location>
</feature>
<evidence type="ECO:0000256" key="6">
    <source>
        <dbReference type="ARBA" id="ARBA00022692"/>
    </source>
</evidence>
<dbReference type="PANTHER" id="PTHR45339:SF5">
    <property type="entry name" value="HISTIDINE KINASE"/>
    <property type="match status" value="1"/>
</dbReference>
<keyword evidence="15" id="KW-0547">Nucleotide-binding</keyword>
<evidence type="ECO:0000256" key="8">
    <source>
        <dbReference type="ARBA" id="ARBA00023012"/>
    </source>
</evidence>
<dbReference type="CDD" id="cd16922">
    <property type="entry name" value="HATPase_EvgS-ArcB-TorS-like"/>
    <property type="match status" value="1"/>
</dbReference>
<evidence type="ECO:0000256" key="9">
    <source>
        <dbReference type="ARBA" id="ARBA00023136"/>
    </source>
</evidence>
<protein>
    <recommendedName>
        <fullName evidence="3">histidine kinase</fullName>
        <ecNumber evidence="3">2.7.13.3</ecNumber>
    </recommendedName>
</protein>
<dbReference type="PRINTS" id="PR00344">
    <property type="entry name" value="BCTRLSENSOR"/>
</dbReference>
<keyword evidence="5 11" id="KW-0597">Phosphoprotein</keyword>
<dbReference type="Gene3D" id="3.40.50.2300">
    <property type="match status" value="1"/>
</dbReference>
<dbReference type="SUPFAM" id="SSF47226">
    <property type="entry name" value="Histidine-containing phosphotransfer domain, HPT domain"/>
    <property type="match status" value="1"/>
</dbReference>
<dbReference type="Pfam" id="PF00512">
    <property type="entry name" value="HisKA"/>
    <property type="match status" value="1"/>
</dbReference>
<dbReference type="InterPro" id="IPR004358">
    <property type="entry name" value="Sig_transdc_His_kin-like_C"/>
</dbReference>
<keyword evidence="7" id="KW-1133">Transmembrane helix</keyword>
<dbReference type="Pfam" id="PF01627">
    <property type="entry name" value="Hpt"/>
    <property type="match status" value="1"/>
</dbReference>
<organism evidence="15 16">
    <name type="scientific">Neptunomonas phycophila</name>
    <dbReference type="NCBI Taxonomy" id="1572645"/>
    <lineage>
        <taxon>Bacteria</taxon>
        <taxon>Pseudomonadati</taxon>
        <taxon>Pseudomonadota</taxon>
        <taxon>Gammaproteobacteria</taxon>
        <taxon>Oceanospirillales</taxon>
        <taxon>Oceanospirillaceae</taxon>
        <taxon>Neptunomonas</taxon>
    </lineage>
</organism>
<dbReference type="InterPro" id="IPR008207">
    <property type="entry name" value="Sig_transdc_His_kin_Hpt_dom"/>
</dbReference>
<dbReference type="InterPro" id="IPR036641">
    <property type="entry name" value="HPT_dom_sf"/>
</dbReference>
<proteinExistence type="predicted"/>
<dbReference type="CDD" id="cd00088">
    <property type="entry name" value="HPT"/>
    <property type="match status" value="1"/>
</dbReference>
<reference evidence="15" key="1">
    <citation type="submission" date="2023-07" db="EMBL/GenBank/DDBJ databases">
        <title>Genome content predicts the carbon catabolic preferences of heterotrophic bacteria.</title>
        <authorList>
            <person name="Gralka M."/>
        </authorList>
    </citation>
    <scope>NUCLEOTIDE SEQUENCE</scope>
    <source>
        <strain evidence="15">5G01</strain>
    </source>
</reference>
<comment type="caution">
    <text evidence="15">The sequence shown here is derived from an EMBL/GenBank/DDBJ whole genome shotgun (WGS) entry which is preliminary data.</text>
</comment>
<keyword evidence="9" id="KW-0472">Membrane</keyword>
<evidence type="ECO:0000313" key="15">
    <source>
        <dbReference type="EMBL" id="MDP2522735.1"/>
    </source>
</evidence>
<dbReference type="InterPro" id="IPR004010">
    <property type="entry name" value="Double_Cache_2"/>
</dbReference>
<dbReference type="InterPro" id="IPR003594">
    <property type="entry name" value="HATPase_dom"/>
</dbReference>
<dbReference type="Pfam" id="PF00072">
    <property type="entry name" value="Response_reg"/>
    <property type="match status" value="1"/>
</dbReference>
<dbReference type="SMART" id="SM00073">
    <property type="entry name" value="HPT"/>
    <property type="match status" value="1"/>
</dbReference>
<dbReference type="GO" id="GO:0005524">
    <property type="term" value="F:ATP binding"/>
    <property type="evidence" value="ECO:0007669"/>
    <property type="project" value="UniProtKB-KW"/>
</dbReference>
<dbReference type="PANTHER" id="PTHR45339">
    <property type="entry name" value="HYBRID SIGNAL TRANSDUCTION HISTIDINE KINASE J"/>
    <property type="match status" value="1"/>
</dbReference>
<dbReference type="InterPro" id="IPR033480">
    <property type="entry name" value="sCache_2"/>
</dbReference>
<dbReference type="Gene3D" id="3.30.565.10">
    <property type="entry name" value="Histidine kinase-like ATPase, C-terminal domain"/>
    <property type="match status" value="1"/>
</dbReference>